<accession>A0A511DUX3</accession>
<evidence type="ECO:0000256" key="3">
    <source>
        <dbReference type="ARBA" id="ARBA00023033"/>
    </source>
</evidence>
<protein>
    <recommendedName>
        <fullName evidence="1">propane 2-monooxygenase</fullName>
        <ecNumber evidence="1">1.14.13.227</ecNumber>
    </recommendedName>
</protein>
<evidence type="ECO:0000313" key="6">
    <source>
        <dbReference type="Proteomes" id="UP000321685"/>
    </source>
</evidence>
<name>A0A511DUX3_9PSEU</name>
<proteinExistence type="predicted"/>
<keyword evidence="6" id="KW-1185">Reference proteome</keyword>
<keyword evidence="3" id="KW-0503">Monooxygenase</keyword>
<comment type="caution">
    <text evidence="5">The sequence shown here is derived from an EMBL/GenBank/DDBJ whole genome shotgun (WGS) entry which is preliminary data.</text>
</comment>
<sequence length="96" mass="10475">MAAPQLTDYEEFTLGQQIGPDDTDAAQGWPLLFPDGSAPLTADSTAARSSDWSAFRDPNRSIYVEWVADVHRVESDLAAGLAELREAKAVDRIQPD</sequence>
<dbReference type="Gene3D" id="1.10.620.20">
    <property type="entry name" value="Ribonucleotide Reductase, subunit A"/>
    <property type="match status" value="1"/>
</dbReference>
<keyword evidence="2" id="KW-0560">Oxidoreductase</keyword>
<dbReference type="InterPro" id="IPR012348">
    <property type="entry name" value="RNR-like"/>
</dbReference>
<dbReference type="EMBL" id="BJVJ01000121">
    <property type="protein sequence ID" value="GEL26898.1"/>
    <property type="molecule type" value="Genomic_DNA"/>
</dbReference>
<gene>
    <name evidence="5" type="ORF">PSU4_58520</name>
</gene>
<organism evidence="5 6">
    <name type="scientific">Pseudonocardia sulfidoxydans NBRC 16205</name>
    <dbReference type="NCBI Taxonomy" id="1223511"/>
    <lineage>
        <taxon>Bacteria</taxon>
        <taxon>Bacillati</taxon>
        <taxon>Actinomycetota</taxon>
        <taxon>Actinomycetes</taxon>
        <taxon>Pseudonocardiales</taxon>
        <taxon>Pseudonocardiaceae</taxon>
        <taxon>Pseudonocardia</taxon>
    </lineage>
</organism>
<evidence type="ECO:0000313" key="5">
    <source>
        <dbReference type="EMBL" id="GEL26898.1"/>
    </source>
</evidence>
<dbReference type="SUPFAM" id="SSF47240">
    <property type="entry name" value="Ferritin-like"/>
    <property type="match status" value="1"/>
</dbReference>
<dbReference type="Pfam" id="PF02332">
    <property type="entry name" value="Phenol_Hydrox"/>
    <property type="match status" value="1"/>
</dbReference>
<comment type="catalytic activity">
    <reaction evidence="4">
        <text>propane + NADH + O2 + H(+) = propan-2-ol + NAD(+) + H2O</text>
        <dbReference type="Rhea" id="RHEA:49992"/>
        <dbReference type="ChEBI" id="CHEBI:15377"/>
        <dbReference type="ChEBI" id="CHEBI:15378"/>
        <dbReference type="ChEBI" id="CHEBI:15379"/>
        <dbReference type="ChEBI" id="CHEBI:17824"/>
        <dbReference type="ChEBI" id="CHEBI:32879"/>
        <dbReference type="ChEBI" id="CHEBI:57540"/>
        <dbReference type="ChEBI" id="CHEBI:57945"/>
        <dbReference type="EC" id="1.14.13.227"/>
    </reaction>
</comment>
<evidence type="ECO:0000256" key="2">
    <source>
        <dbReference type="ARBA" id="ARBA00023002"/>
    </source>
</evidence>
<evidence type="ECO:0000256" key="4">
    <source>
        <dbReference type="ARBA" id="ARBA00048941"/>
    </source>
</evidence>
<dbReference type="InterPro" id="IPR009078">
    <property type="entry name" value="Ferritin-like_SF"/>
</dbReference>
<dbReference type="GO" id="GO:0004497">
    <property type="term" value="F:monooxygenase activity"/>
    <property type="evidence" value="ECO:0007669"/>
    <property type="project" value="UniProtKB-KW"/>
</dbReference>
<dbReference type="AlphaFoldDB" id="A0A511DUX3"/>
<dbReference type="InterPro" id="IPR003430">
    <property type="entry name" value="Phenol_Hydrox"/>
</dbReference>
<dbReference type="EC" id="1.14.13.227" evidence="1"/>
<dbReference type="Proteomes" id="UP000321685">
    <property type="component" value="Unassembled WGS sequence"/>
</dbReference>
<reference evidence="5 6" key="1">
    <citation type="submission" date="2019-07" db="EMBL/GenBank/DDBJ databases">
        <title>Whole genome shotgun sequence of Pseudonocardia sulfidoxydans NBRC 16205.</title>
        <authorList>
            <person name="Hosoyama A."/>
            <person name="Uohara A."/>
            <person name="Ohji S."/>
            <person name="Ichikawa N."/>
        </authorList>
    </citation>
    <scope>NUCLEOTIDE SEQUENCE [LARGE SCALE GENOMIC DNA]</scope>
    <source>
        <strain evidence="5 6">NBRC 16205</strain>
    </source>
</reference>
<evidence type="ECO:0000256" key="1">
    <source>
        <dbReference type="ARBA" id="ARBA00012710"/>
    </source>
</evidence>